<dbReference type="InterPro" id="IPR050490">
    <property type="entry name" value="Bact_solute-bd_prot1"/>
</dbReference>
<comment type="caution">
    <text evidence="2">The sequence shown here is derived from an EMBL/GenBank/DDBJ whole genome shotgun (WGS) entry which is preliminary data.</text>
</comment>
<sequence>MNTSIRRIALGVAAAASVLSLAACGVAKAPATGGGEPAALSDEPVTLRVMWWGGDARHERTQKVFDLFEEKHPNITIEPEFSDWNGYWEKLATATAGGNAADVMQMDQVYLASYADRGSLVDLGQYADQLKTDGLEESVLDMGKWDDKLYAMPISTTSTAAIVNLDVIDQVGVPLPDTSTWTWDEFGEWAAAVSAASGGSVYGTGQLGNEYQLQLFARQHGDALFTDGKISIKPETLAAYFQLGLDWIKSGAAPSASYMAEQASLPIDQSDFSVGKATTVFTSSTLVTAYAAASGANLELVPIPTLDGDKEKYDYFKPGMYWSASSKSEHPAEAALLIDFLVNDPEAGAIIGTERGIPANSDVIDALGDSLTAEEQKTVAFAESRRPKLGDAPAIVPNGASDVQTILLRYQQEVNFERQTPIAAAEAMIAEITASITAAAG</sequence>
<proteinExistence type="predicted"/>
<dbReference type="Proteomes" id="UP000680132">
    <property type="component" value="Unassembled WGS sequence"/>
</dbReference>
<keyword evidence="1" id="KW-0732">Signal</keyword>
<dbReference type="EMBL" id="JAGFOA010000001">
    <property type="protein sequence ID" value="MBO3662673.1"/>
    <property type="molecule type" value="Genomic_DNA"/>
</dbReference>
<feature type="chain" id="PRO_5039446422" evidence="1">
    <location>
        <begin position="23"/>
        <end position="441"/>
    </location>
</feature>
<evidence type="ECO:0000256" key="1">
    <source>
        <dbReference type="SAM" id="SignalP"/>
    </source>
</evidence>
<evidence type="ECO:0000313" key="3">
    <source>
        <dbReference type="Proteomes" id="UP000680132"/>
    </source>
</evidence>
<gene>
    <name evidence="2" type="ORF">J5V96_04005</name>
</gene>
<dbReference type="AlphaFoldDB" id="A0A939QH33"/>
<dbReference type="Gene3D" id="3.40.190.10">
    <property type="entry name" value="Periplasmic binding protein-like II"/>
    <property type="match status" value="2"/>
</dbReference>
<dbReference type="PANTHER" id="PTHR43649">
    <property type="entry name" value="ARABINOSE-BINDING PROTEIN-RELATED"/>
    <property type="match status" value="1"/>
</dbReference>
<dbReference type="PROSITE" id="PS51257">
    <property type="entry name" value="PROKAR_LIPOPROTEIN"/>
    <property type="match status" value="1"/>
</dbReference>
<evidence type="ECO:0000313" key="2">
    <source>
        <dbReference type="EMBL" id="MBO3662673.1"/>
    </source>
</evidence>
<keyword evidence="3" id="KW-1185">Reference proteome</keyword>
<feature type="signal peptide" evidence="1">
    <location>
        <begin position="1"/>
        <end position="22"/>
    </location>
</feature>
<accession>A0A939QH33</accession>
<dbReference type="Pfam" id="PF01547">
    <property type="entry name" value="SBP_bac_1"/>
    <property type="match status" value="1"/>
</dbReference>
<dbReference type="PANTHER" id="PTHR43649:SF11">
    <property type="entry name" value="ABC TRANSPORTER SUBSTRATE-BINDING PROTEIN YESO-RELATED"/>
    <property type="match status" value="1"/>
</dbReference>
<protein>
    <submittedName>
        <fullName evidence="2">Extracellular solute-binding protein</fullName>
    </submittedName>
</protein>
<name>A0A939QH33_9MICO</name>
<dbReference type="InterPro" id="IPR006059">
    <property type="entry name" value="SBP"/>
</dbReference>
<organism evidence="2 3">
    <name type="scientific">Microbacterium stercoris</name>
    <dbReference type="NCBI Taxonomy" id="2820289"/>
    <lineage>
        <taxon>Bacteria</taxon>
        <taxon>Bacillati</taxon>
        <taxon>Actinomycetota</taxon>
        <taxon>Actinomycetes</taxon>
        <taxon>Micrococcales</taxon>
        <taxon>Microbacteriaceae</taxon>
        <taxon>Microbacterium</taxon>
    </lineage>
</organism>
<dbReference type="RefSeq" id="WP_208500337.1">
    <property type="nucleotide sequence ID" value="NZ_JAGFOA010000001.1"/>
</dbReference>
<dbReference type="SUPFAM" id="SSF53850">
    <property type="entry name" value="Periplasmic binding protein-like II"/>
    <property type="match status" value="1"/>
</dbReference>
<reference evidence="2" key="1">
    <citation type="submission" date="2021-03" db="EMBL/GenBank/DDBJ databases">
        <title>Microbacterium sp. nov., a novel actinobacterium isolated from cow dung.</title>
        <authorList>
            <person name="Zhang L."/>
        </authorList>
    </citation>
    <scope>NUCLEOTIDE SEQUENCE</scope>
    <source>
        <strain evidence="2">NEAU-LLB</strain>
    </source>
</reference>